<name>A0AAN9QZ45_PHACN</name>
<protein>
    <submittedName>
        <fullName evidence="1">Uncharacterized protein</fullName>
    </submittedName>
</protein>
<accession>A0AAN9QZ45</accession>
<reference evidence="1 2" key="1">
    <citation type="submission" date="2024-01" db="EMBL/GenBank/DDBJ databases">
        <title>The genomes of 5 underutilized Papilionoideae crops provide insights into root nodulation and disease resistanc.</title>
        <authorList>
            <person name="Jiang F."/>
        </authorList>
    </citation>
    <scope>NUCLEOTIDE SEQUENCE [LARGE SCALE GENOMIC DNA]</scope>
    <source>
        <strain evidence="1">JINMINGXINNONG_FW02</strain>
        <tissue evidence="1">Leaves</tissue>
    </source>
</reference>
<dbReference type="Proteomes" id="UP001374584">
    <property type="component" value="Unassembled WGS sequence"/>
</dbReference>
<sequence length="86" mass="9319">MNPISQKIVVVDEFLISHSRSSIGSKEDVVCIFLLTLMDFISGVRASDYAIAAPDAKASATNGLRNLMVSLSANALFFFLYQCVGE</sequence>
<dbReference type="AlphaFoldDB" id="A0AAN9QZ45"/>
<organism evidence="1 2">
    <name type="scientific">Phaseolus coccineus</name>
    <name type="common">Scarlet runner bean</name>
    <name type="synonym">Phaseolus multiflorus</name>
    <dbReference type="NCBI Taxonomy" id="3886"/>
    <lineage>
        <taxon>Eukaryota</taxon>
        <taxon>Viridiplantae</taxon>
        <taxon>Streptophyta</taxon>
        <taxon>Embryophyta</taxon>
        <taxon>Tracheophyta</taxon>
        <taxon>Spermatophyta</taxon>
        <taxon>Magnoliopsida</taxon>
        <taxon>eudicotyledons</taxon>
        <taxon>Gunneridae</taxon>
        <taxon>Pentapetalae</taxon>
        <taxon>rosids</taxon>
        <taxon>fabids</taxon>
        <taxon>Fabales</taxon>
        <taxon>Fabaceae</taxon>
        <taxon>Papilionoideae</taxon>
        <taxon>50 kb inversion clade</taxon>
        <taxon>NPAAA clade</taxon>
        <taxon>indigoferoid/millettioid clade</taxon>
        <taxon>Phaseoleae</taxon>
        <taxon>Phaseolus</taxon>
    </lineage>
</organism>
<gene>
    <name evidence="1" type="ORF">VNO80_15220</name>
</gene>
<dbReference type="EMBL" id="JAYMYR010000006">
    <property type="protein sequence ID" value="KAK7355955.1"/>
    <property type="molecule type" value="Genomic_DNA"/>
</dbReference>
<proteinExistence type="predicted"/>
<comment type="caution">
    <text evidence="1">The sequence shown here is derived from an EMBL/GenBank/DDBJ whole genome shotgun (WGS) entry which is preliminary data.</text>
</comment>
<evidence type="ECO:0000313" key="1">
    <source>
        <dbReference type="EMBL" id="KAK7355955.1"/>
    </source>
</evidence>
<keyword evidence="2" id="KW-1185">Reference proteome</keyword>
<evidence type="ECO:0000313" key="2">
    <source>
        <dbReference type="Proteomes" id="UP001374584"/>
    </source>
</evidence>